<protein>
    <submittedName>
        <fullName evidence="1">Uncharacterized protein</fullName>
    </submittedName>
</protein>
<reference evidence="1" key="2">
    <citation type="journal article" date="2015" name="Data Brief">
        <title>Shoot transcriptome of the giant reed, Arundo donax.</title>
        <authorList>
            <person name="Barrero R.A."/>
            <person name="Guerrero F.D."/>
            <person name="Moolhuijzen P."/>
            <person name="Goolsby J.A."/>
            <person name="Tidwell J."/>
            <person name="Bellgard S.E."/>
            <person name="Bellgard M.I."/>
        </authorList>
    </citation>
    <scope>NUCLEOTIDE SEQUENCE</scope>
    <source>
        <tissue evidence="1">Shoot tissue taken approximately 20 cm above the soil surface</tissue>
    </source>
</reference>
<name>A0A0A9BYC2_ARUDO</name>
<dbReference type="EMBL" id="GBRH01230682">
    <property type="protein sequence ID" value="JAD67213.1"/>
    <property type="molecule type" value="Transcribed_RNA"/>
</dbReference>
<evidence type="ECO:0000313" key="1">
    <source>
        <dbReference type="EMBL" id="JAD67213.1"/>
    </source>
</evidence>
<reference evidence="1" key="1">
    <citation type="submission" date="2014-09" db="EMBL/GenBank/DDBJ databases">
        <authorList>
            <person name="Magalhaes I.L.F."/>
            <person name="Oliveira U."/>
            <person name="Santos F.R."/>
            <person name="Vidigal T.H.D.A."/>
            <person name="Brescovit A.D."/>
            <person name="Santos A.J."/>
        </authorList>
    </citation>
    <scope>NUCLEOTIDE SEQUENCE</scope>
    <source>
        <tissue evidence="1">Shoot tissue taken approximately 20 cm above the soil surface</tissue>
    </source>
</reference>
<proteinExistence type="predicted"/>
<accession>A0A0A9BYC2</accession>
<sequence>MHSNFDATNVPK</sequence>
<organism evidence="1">
    <name type="scientific">Arundo donax</name>
    <name type="common">Giant reed</name>
    <name type="synonym">Donax arundinaceus</name>
    <dbReference type="NCBI Taxonomy" id="35708"/>
    <lineage>
        <taxon>Eukaryota</taxon>
        <taxon>Viridiplantae</taxon>
        <taxon>Streptophyta</taxon>
        <taxon>Embryophyta</taxon>
        <taxon>Tracheophyta</taxon>
        <taxon>Spermatophyta</taxon>
        <taxon>Magnoliopsida</taxon>
        <taxon>Liliopsida</taxon>
        <taxon>Poales</taxon>
        <taxon>Poaceae</taxon>
        <taxon>PACMAD clade</taxon>
        <taxon>Arundinoideae</taxon>
        <taxon>Arundineae</taxon>
        <taxon>Arundo</taxon>
    </lineage>
</organism>